<dbReference type="InterPro" id="IPR038718">
    <property type="entry name" value="SNF2-like_sf"/>
</dbReference>
<keyword evidence="7" id="KW-0238">DNA-binding</keyword>
<dbReference type="SUPFAM" id="SSF52540">
    <property type="entry name" value="P-loop containing nucleoside triphosphate hydrolases"/>
    <property type="match status" value="2"/>
</dbReference>
<evidence type="ECO:0000313" key="8">
    <source>
        <dbReference type="Proteomes" id="UP000230750"/>
    </source>
</evidence>
<dbReference type="CDD" id="cd18793">
    <property type="entry name" value="SF2_C_SNF"/>
    <property type="match status" value="1"/>
</dbReference>
<gene>
    <name evidence="7" type="ORF">BSL78_25175</name>
</gene>
<dbReference type="GO" id="GO:0003678">
    <property type="term" value="F:DNA helicase activity"/>
    <property type="evidence" value="ECO:0007669"/>
    <property type="project" value="InterPro"/>
</dbReference>
<dbReference type="GO" id="GO:0006281">
    <property type="term" value="P:DNA repair"/>
    <property type="evidence" value="ECO:0007669"/>
    <property type="project" value="InterPro"/>
</dbReference>
<dbReference type="FunFam" id="3.40.50.10810:FF:000037">
    <property type="entry name" value="chromodomain-helicase-DNA-binding protein 1-like isoform X1"/>
    <property type="match status" value="1"/>
</dbReference>
<dbReference type="InterPro" id="IPR014001">
    <property type="entry name" value="Helicase_ATP-bd"/>
</dbReference>
<dbReference type="GO" id="GO:0006338">
    <property type="term" value="P:chromatin remodeling"/>
    <property type="evidence" value="ECO:0007669"/>
    <property type="project" value="InterPro"/>
</dbReference>
<comment type="caution">
    <text evidence="7">The sequence shown here is derived from an EMBL/GenBank/DDBJ whole genome shotgun (WGS) entry which is preliminary data.</text>
</comment>
<dbReference type="GO" id="GO:0005634">
    <property type="term" value="C:nucleus"/>
    <property type="evidence" value="ECO:0007669"/>
    <property type="project" value="UniProtKB-SubCell"/>
</dbReference>
<dbReference type="SMART" id="SM00487">
    <property type="entry name" value="DEXDc"/>
    <property type="match status" value="1"/>
</dbReference>
<evidence type="ECO:0000256" key="4">
    <source>
        <dbReference type="ARBA" id="ARBA00022840"/>
    </source>
</evidence>
<dbReference type="Proteomes" id="UP000230750">
    <property type="component" value="Unassembled WGS sequence"/>
</dbReference>
<dbReference type="GO" id="GO:0016787">
    <property type="term" value="F:hydrolase activity"/>
    <property type="evidence" value="ECO:0007669"/>
    <property type="project" value="UniProtKB-KW"/>
</dbReference>
<dbReference type="Pfam" id="PF00271">
    <property type="entry name" value="Helicase_C"/>
    <property type="match status" value="1"/>
</dbReference>
<feature type="domain" description="Helicase C-terminal" evidence="6">
    <location>
        <begin position="345"/>
        <end position="469"/>
    </location>
</feature>
<dbReference type="PROSITE" id="PS00690">
    <property type="entry name" value="DEAH_ATP_HELICASE"/>
    <property type="match status" value="1"/>
</dbReference>
<dbReference type="InterPro" id="IPR001650">
    <property type="entry name" value="Helicase_C-like"/>
</dbReference>
<organism evidence="7 8">
    <name type="scientific">Stichopus japonicus</name>
    <name type="common">Sea cucumber</name>
    <dbReference type="NCBI Taxonomy" id="307972"/>
    <lineage>
        <taxon>Eukaryota</taxon>
        <taxon>Metazoa</taxon>
        <taxon>Echinodermata</taxon>
        <taxon>Eleutherozoa</taxon>
        <taxon>Echinozoa</taxon>
        <taxon>Holothuroidea</taxon>
        <taxon>Aspidochirotacea</taxon>
        <taxon>Aspidochirotida</taxon>
        <taxon>Stichopodidae</taxon>
        <taxon>Apostichopus</taxon>
    </lineage>
</organism>
<name>A0A2G8JQJ1_STIJA</name>
<dbReference type="PROSITE" id="PS51194">
    <property type="entry name" value="HELICASE_CTER"/>
    <property type="match status" value="1"/>
</dbReference>
<dbReference type="AlphaFoldDB" id="A0A2G8JQJ1"/>
<dbReference type="GO" id="GO:0005524">
    <property type="term" value="F:ATP binding"/>
    <property type="evidence" value="ECO:0007669"/>
    <property type="project" value="UniProtKB-KW"/>
</dbReference>
<keyword evidence="7" id="KW-0347">Helicase</keyword>
<dbReference type="PANTHER" id="PTHR47157">
    <property type="entry name" value="CHROMODOMAIN-HELICASE-DNA-BINDING PROTEIN 1-LIKE"/>
    <property type="match status" value="1"/>
</dbReference>
<evidence type="ECO:0000256" key="3">
    <source>
        <dbReference type="ARBA" id="ARBA00022801"/>
    </source>
</evidence>
<keyword evidence="4" id="KW-0067">ATP-binding</keyword>
<dbReference type="GO" id="GO:0003677">
    <property type="term" value="F:DNA binding"/>
    <property type="evidence" value="ECO:0007669"/>
    <property type="project" value="UniProtKB-KW"/>
</dbReference>
<keyword evidence="8" id="KW-1185">Reference proteome</keyword>
<dbReference type="InterPro" id="IPR000330">
    <property type="entry name" value="SNF2_N"/>
</dbReference>
<dbReference type="STRING" id="307972.A0A2G8JQJ1"/>
<dbReference type="Gene3D" id="3.40.50.10810">
    <property type="entry name" value="Tandem AAA-ATPase domain"/>
    <property type="match status" value="1"/>
</dbReference>
<proteinExistence type="predicted"/>
<reference evidence="7 8" key="1">
    <citation type="journal article" date="2017" name="PLoS Biol.">
        <title>The sea cucumber genome provides insights into morphological evolution and visceral regeneration.</title>
        <authorList>
            <person name="Zhang X."/>
            <person name="Sun L."/>
            <person name="Yuan J."/>
            <person name="Sun Y."/>
            <person name="Gao Y."/>
            <person name="Zhang L."/>
            <person name="Li S."/>
            <person name="Dai H."/>
            <person name="Hamel J.F."/>
            <person name="Liu C."/>
            <person name="Yu Y."/>
            <person name="Liu S."/>
            <person name="Lin W."/>
            <person name="Guo K."/>
            <person name="Jin S."/>
            <person name="Xu P."/>
            <person name="Storey K.B."/>
            <person name="Huan P."/>
            <person name="Zhang T."/>
            <person name="Zhou Y."/>
            <person name="Zhang J."/>
            <person name="Lin C."/>
            <person name="Li X."/>
            <person name="Xing L."/>
            <person name="Huo D."/>
            <person name="Sun M."/>
            <person name="Wang L."/>
            <person name="Mercier A."/>
            <person name="Li F."/>
            <person name="Yang H."/>
            <person name="Xiang J."/>
        </authorList>
    </citation>
    <scope>NUCLEOTIDE SEQUENCE [LARGE SCALE GENOMIC DNA]</scope>
    <source>
        <strain evidence="7">Shaxun</strain>
        <tissue evidence="7">Muscle</tissue>
    </source>
</reference>
<evidence type="ECO:0000313" key="7">
    <source>
        <dbReference type="EMBL" id="PIK37993.1"/>
    </source>
</evidence>
<keyword evidence="3" id="KW-0378">Hydrolase</keyword>
<evidence type="ECO:0000259" key="5">
    <source>
        <dbReference type="PROSITE" id="PS51192"/>
    </source>
</evidence>
<dbReference type="SMART" id="SM00490">
    <property type="entry name" value="HELICc"/>
    <property type="match status" value="1"/>
</dbReference>
<keyword evidence="2" id="KW-0547">Nucleotide-binding</keyword>
<evidence type="ECO:0000259" key="6">
    <source>
        <dbReference type="PROSITE" id="PS51194"/>
    </source>
</evidence>
<dbReference type="InterPro" id="IPR002464">
    <property type="entry name" value="DNA/RNA_helicase_DEAH_CS"/>
</dbReference>
<evidence type="ECO:0000256" key="2">
    <source>
        <dbReference type="ARBA" id="ARBA00022741"/>
    </source>
</evidence>
<feature type="domain" description="Helicase ATP-binding" evidence="5">
    <location>
        <begin position="50"/>
        <end position="215"/>
    </location>
</feature>
<sequence length="469" mass="53928">MDRIYRKLEELGDARKSDQSKAVTGEELQRSGLKGISLRPYQLEGVDWLLQRWRYGHGCILGDEMGLGKTCQTVSLLTQLVGSNLVHGPILVVSPLSVIANWQDEFKRFSPNLQVISYIGGKDERQDIREDLRRDGNFNILLTTYEICLKDEVFLEKMQWSVLVVDEAHRLKNSNSLLYQTLRELKIAHRLLITGTPVQNNLSELYSSFFFVAPRVFRLSAVEAFMDEFEDISEEKVKKNLHNLLKPFLLRRTKNEVVLDLPKKTEVLLFHGLSAIQKKLYKAILMKDVGTFHQLQGSGPNRTSLMNVMMQLRKCVSHPYMFNGVEPEPFELGNHLIDASGKLHLLDQLLRFLWQHNHKVLLFSQMTYMLDILQDYLGYRGYTYERLDGSVRGEERFLAVRNFNKHDETFVFLLSTKAGGQGLNLVGADTVIFVDSDFNPQNDIQAAARLTDRTNQTCRSDSAGWERYS</sequence>
<dbReference type="EMBL" id="MRZV01001421">
    <property type="protein sequence ID" value="PIK37993.1"/>
    <property type="molecule type" value="Genomic_DNA"/>
</dbReference>
<dbReference type="OrthoDB" id="5857104at2759"/>
<protein>
    <submittedName>
        <fullName evidence="7">Putative chromodomain-helicase-DNA-binding protein 1-like</fullName>
    </submittedName>
</protein>
<dbReference type="InterPro" id="IPR049730">
    <property type="entry name" value="SNF2/RAD54-like_C"/>
</dbReference>
<dbReference type="InterPro" id="IPR031053">
    <property type="entry name" value="ALC1"/>
</dbReference>
<dbReference type="Gene3D" id="3.40.50.300">
    <property type="entry name" value="P-loop containing nucleotide triphosphate hydrolases"/>
    <property type="match status" value="1"/>
</dbReference>
<dbReference type="PANTHER" id="PTHR47157:SF1">
    <property type="entry name" value="CHROMODOMAIN-HELICASE-DNA-BINDING PROTEIN 1-LIKE"/>
    <property type="match status" value="1"/>
</dbReference>
<dbReference type="PROSITE" id="PS51192">
    <property type="entry name" value="HELICASE_ATP_BIND_1"/>
    <property type="match status" value="1"/>
</dbReference>
<evidence type="ECO:0000256" key="1">
    <source>
        <dbReference type="ARBA" id="ARBA00004123"/>
    </source>
</evidence>
<comment type="subcellular location">
    <subcellularLocation>
        <location evidence="1">Nucleus</location>
    </subcellularLocation>
</comment>
<dbReference type="InterPro" id="IPR027417">
    <property type="entry name" value="P-loop_NTPase"/>
</dbReference>
<accession>A0A2G8JQJ1</accession>
<dbReference type="Pfam" id="PF00176">
    <property type="entry name" value="SNF2-rel_dom"/>
    <property type="match status" value="1"/>
</dbReference>